<dbReference type="InterPro" id="IPR017824">
    <property type="entry name" value="Aminodeoxychorismate_lyase_IV"/>
</dbReference>
<proteinExistence type="inferred from homology"/>
<reference evidence="11" key="1">
    <citation type="submission" date="2022-04" db="EMBL/GenBank/DDBJ databases">
        <title>Lysobacter sp. CAU 1642 isolated from sea sand.</title>
        <authorList>
            <person name="Kim W."/>
        </authorList>
    </citation>
    <scope>NUCLEOTIDE SEQUENCE</scope>
    <source>
        <strain evidence="11">CAU 1642</strain>
    </source>
</reference>
<dbReference type="RefSeq" id="WP_248210333.1">
    <property type="nucleotide sequence ID" value="NZ_JALNMH010000011.1"/>
</dbReference>
<dbReference type="GO" id="GO:0008696">
    <property type="term" value="F:4-amino-4-deoxychorismate lyase activity"/>
    <property type="evidence" value="ECO:0007669"/>
    <property type="project" value="UniProtKB-EC"/>
</dbReference>
<keyword evidence="5" id="KW-0289">Folate biosynthesis</keyword>
<dbReference type="Gene3D" id="3.20.10.10">
    <property type="entry name" value="D-amino Acid Aminotransferase, subunit A, domain 2"/>
    <property type="match status" value="1"/>
</dbReference>
<dbReference type="PANTHER" id="PTHR42743">
    <property type="entry name" value="AMINO-ACID AMINOTRANSFERASE"/>
    <property type="match status" value="1"/>
</dbReference>
<evidence type="ECO:0000256" key="6">
    <source>
        <dbReference type="ARBA" id="ARBA00023239"/>
    </source>
</evidence>
<evidence type="ECO:0000256" key="1">
    <source>
        <dbReference type="ARBA" id="ARBA00001933"/>
    </source>
</evidence>
<gene>
    <name evidence="11" type="primary">pabC</name>
    <name evidence="11" type="ORF">M0G41_13715</name>
</gene>
<sequence length="283" mass="30529">MIAPGVWVDGRAEGLPADDRGLAYGDGVFETVLCVDGRPVWWDAHLSRLERGAAVLGFVAPERDVWQRDAERALAHADPGAARCVLKLLLTRGSGARGYAVRAPSRPRRVVSIGPAPEVDGAAREGLRLRWCRTALAVQPALAGIKHLNRLEQVLARQEWIEAEIDEGLMCDTQGRAVSAISGNLLCLTRRGWLTPPVDQAGIAGLCRARLLAEGLVSEAELRPDDVMAAEALAVCNSVRGILPVRQLDQRGWAVGGALRDLQRALARLEAAFHHSFLDDALA</sequence>
<comment type="pathway">
    <text evidence="7">Cofactor biosynthesis; tetrahydrofolate biosynthesis; 4-aminobenzoate from chorismate: step 2/2.</text>
</comment>
<protein>
    <recommendedName>
        <fullName evidence="8 10">Aminodeoxychorismate lyase</fullName>
        <ecNumber evidence="8 10">4.1.3.38</ecNumber>
    </recommendedName>
</protein>
<accession>A0ABT0GJJ9</accession>
<evidence type="ECO:0000256" key="10">
    <source>
        <dbReference type="NCBIfam" id="TIGR03461"/>
    </source>
</evidence>
<dbReference type="Gene3D" id="3.30.470.10">
    <property type="match status" value="1"/>
</dbReference>
<dbReference type="PANTHER" id="PTHR42743:SF2">
    <property type="entry name" value="AMINODEOXYCHORISMATE LYASE"/>
    <property type="match status" value="1"/>
</dbReference>
<evidence type="ECO:0000256" key="8">
    <source>
        <dbReference type="ARBA" id="ARBA00035676"/>
    </source>
</evidence>
<dbReference type="EMBL" id="JALNMH010000011">
    <property type="protein sequence ID" value="MCK7594725.1"/>
    <property type="molecule type" value="Genomic_DNA"/>
</dbReference>
<comment type="similarity">
    <text evidence="2">Belongs to the class-IV pyridoxal-phosphate-dependent aminotransferase family.</text>
</comment>
<keyword evidence="6 11" id="KW-0456">Lyase</keyword>
<organism evidence="11 12">
    <name type="scientific">Pseudomarimonas salicorniae</name>
    <dbReference type="NCBI Taxonomy" id="2933270"/>
    <lineage>
        <taxon>Bacteria</taxon>
        <taxon>Pseudomonadati</taxon>
        <taxon>Pseudomonadota</taxon>
        <taxon>Gammaproteobacteria</taxon>
        <taxon>Lysobacterales</taxon>
        <taxon>Lysobacteraceae</taxon>
        <taxon>Pseudomarimonas</taxon>
    </lineage>
</organism>
<dbReference type="InterPro" id="IPR043132">
    <property type="entry name" value="BCAT-like_C"/>
</dbReference>
<name>A0ABT0GJJ9_9GAMM</name>
<evidence type="ECO:0000256" key="4">
    <source>
        <dbReference type="ARBA" id="ARBA00022898"/>
    </source>
</evidence>
<dbReference type="InterPro" id="IPR036038">
    <property type="entry name" value="Aminotransferase-like"/>
</dbReference>
<keyword evidence="4" id="KW-0663">Pyridoxal phosphate</keyword>
<dbReference type="Pfam" id="PF01063">
    <property type="entry name" value="Aminotran_4"/>
    <property type="match status" value="1"/>
</dbReference>
<dbReference type="EC" id="4.1.3.38" evidence="8 10"/>
<comment type="subunit">
    <text evidence="3">Homodimer.</text>
</comment>
<evidence type="ECO:0000256" key="3">
    <source>
        <dbReference type="ARBA" id="ARBA00011738"/>
    </source>
</evidence>
<evidence type="ECO:0000256" key="5">
    <source>
        <dbReference type="ARBA" id="ARBA00022909"/>
    </source>
</evidence>
<evidence type="ECO:0000256" key="7">
    <source>
        <dbReference type="ARBA" id="ARBA00035633"/>
    </source>
</evidence>
<dbReference type="InterPro" id="IPR001544">
    <property type="entry name" value="Aminotrans_IV"/>
</dbReference>
<keyword evidence="12" id="KW-1185">Reference proteome</keyword>
<dbReference type="NCBIfam" id="TIGR03461">
    <property type="entry name" value="pabC_Proteo"/>
    <property type="match status" value="1"/>
</dbReference>
<comment type="caution">
    <text evidence="11">The sequence shown here is derived from an EMBL/GenBank/DDBJ whole genome shotgun (WGS) entry which is preliminary data.</text>
</comment>
<evidence type="ECO:0000256" key="9">
    <source>
        <dbReference type="ARBA" id="ARBA00049529"/>
    </source>
</evidence>
<evidence type="ECO:0000256" key="2">
    <source>
        <dbReference type="ARBA" id="ARBA00009320"/>
    </source>
</evidence>
<evidence type="ECO:0000313" key="12">
    <source>
        <dbReference type="Proteomes" id="UP001431449"/>
    </source>
</evidence>
<comment type="catalytic activity">
    <reaction evidence="9">
        <text>4-amino-4-deoxychorismate = 4-aminobenzoate + pyruvate + H(+)</text>
        <dbReference type="Rhea" id="RHEA:16201"/>
        <dbReference type="ChEBI" id="CHEBI:15361"/>
        <dbReference type="ChEBI" id="CHEBI:15378"/>
        <dbReference type="ChEBI" id="CHEBI:17836"/>
        <dbReference type="ChEBI" id="CHEBI:58406"/>
        <dbReference type="EC" id="4.1.3.38"/>
    </reaction>
</comment>
<dbReference type="Proteomes" id="UP001431449">
    <property type="component" value="Unassembled WGS sequence"/>
</dbReference>
<evidence type="ECO:0000313" key="11">
    <source>
        <dbReference type="EMBL" id="MCK7594725.1"/>
    </source>
</evidence>
<dbReference type="SUPFAM" id="SSF56752">
    <property type="entry name" value="D-aminoacid aminotransferase-like PLP-dependent enzymes"/>
    <property type="match status" value="1"/>
</dbReference>
<comment type="cofactor">
    <cofactor evidence="1">
        <name>pyridoxal 5'-phosphate</name>
        <dbReference type="ChEBI" id="CHEBI:597326"/>
    </cofactor>
</comment>
<dbReference type="InterPro" id="IPR050571">
    <property type="entry name" value="Class-IV_PLP-Dep_Aminotrnsfr"/>
</dbReference>
<dbReference type="InterPro" id="IPR043131">
    <property type="entry name" value="BCAT-like_N"/>
</dbReference>